<feature type="compositionally biased region" description="Acidic residues" evidence="1">
    <location>
        <begin position="517"/>
        <end position="527"/>
    </location>
</feature>
<proteinExistence type="predicted"/>
<feature type="region of interest" description="Disordered" evidence="1">
    <location>
        <begin position="322"/>
        <end position="345"/>
    </location>
</feature>
<dbReference type="AlphaFoldDB" id="A0A811V9A9"/>
<feature type="region of interest" description="Disordered" evidence="1">
    <location>
        <begin position="500"/>
        <end position="701"/>
    </location>
</feature>
<sequence>MLYKIALITLLSITTTISARSLEGYKCREQTILTEDPLTPLRTVRICGVMDYPTGRTNYYQTVADIGEKVHPSAPTSNYFNRRYSSSGAWPSQDQRFQRTFSPPFSHWPAQPVQTESNESEKLLLNFFKSMQPLNEPKFEVAATNYPSNTASTLNADKLLEVQRFNEQSVNTIAEEATEIKSSVTDVVAQMKNMLGTLLLAKAKQAEESTININVNLKLDSSFQSLLQDFLVLAKADMDSGKNVATDESAENVSVDNNNNDENDDNNVLGRQDNSEEHVTQEQIDSEESSNESDDKEDSEAKSSSEDFDTWFRIHFGPSVKLHHTEEDTDNDDGEADNSSEKSEESFESWFNAVYRKYATVEEKDYETPEESTTNAQASNEIIQSENIDSSNENNSHNEHDEWKIVEEEQKSAEVNSEDSNDDNDDNNDYATFFVPTTMDPTQRDVSAEFLLNDNKYLYSTENNFNYDEISEHVKLSCLLEALSLDSYITCLKRNFEEQDERVEIGDNSDSASDSQESAETEGDTTDSSESKESAETEGDTTDSSESKESGETVGDTTDSSESKESGETESATTDSSESKESGETEGATTDSSESKESGETEGDTTGSSESKESGETESATTDSSESKESAEAEGATTDSSESKESAEAEGATTDSSESKESAEAEGATTDSSESKESAETEEENNWYDYSENRLIWINEK</sequence>
<gene>
    <name evidence="3" type="ORF">CCAP1982_LOCUS19683</name>
</gene>
<protein>
    <submittedName>
        <fullName evidence="3">(Mediterranean fruit fly) hypothetical protein</fullName>
    </submittedName>
</protein>
<feature type="compositionally biased region" description="Acidic residues" evidence="1">
    <location>
        <begin position="327"/>
        <end position="338"/>
    </location>
</feature>
<keyword evidence="2" id="KW-0732">Signal</keyword>
<evidence type="ECO:0000256" key="2">
    <source>
        <dbReference type="SAM" id="SignalP"/>
    </source>
</evidence>
<keyword evidence="4" id="KW-1185">Reference proteome</keyword>
<feature type="compositionally biased region" description="Acidic residues" evidence="1">
    <location>
        <begin position="416"/>
        <end position="428"/>
    </location>
</feature>
<reference evidence="3" key="1">
    <citation type="submission" date="2020-11" db="EMBL/GenBank/DDBJ databases">
        <authorList>
            <person name="Whitehead M."/>
        </authorList>
    </citation>
    <scope>NUCLEOTIDE SEQUENCE</scope>
    <source>
        <strain evidence="3">EGII</strain>
    </source>
</reference>
<evidence type="ECO:0000313" key="4">
    <source>
        <dbReference type="Proteomes" id="UP000606786"/>
    </source>
</evidence>
<dbReference type="Proteomes" id="UP000606786">
    <property type="component" value="Unassembled WGS sequence"/>
</dbReference>
<accession>A0A811V9A9</accession>
<organism evidence="3 4">
    <name type="scientific">Ceratitis capitata</name>
    <name type="common">Mediterranean fruit fly</name>
    <name type="synonym">Tephritis capitata</name>
    <dbReference type="NCBI Taxonomy" id="7213"/>
    <lineage>
        <taxon>Eukaryota</taxon>
        <taxon>Metazoa</taxon>
        <taxon>Ecdysozoa</taxon>
        <taxon>Arthropoda</taxon>
        <taxon>Hexapoda</taxon>
        <taxon>Insecta</taxon>
        <taxon>Pterygota</taxon>
        <taxon>Neoptera</taxon>
        <taxon>Endopterygota</taxon>
        <taxon>Diptera</taxon>
        <taxon>Brachycera</taxon>
        <taxon>Muscomorpha</taxon>
        <taxon>Tephritoidea</taxon>
        <taxon>Tephritidae</taxon>
        <taxon>Ceratitis</taxon>
        <taxon>Ceratitis</taxon>
    </lineage>
</organism>
<feature type="region of interest" description="Disordered" evidence="1">
    <location>
        <begin position="410"/>
        <end position="437"/>
    </location>
</feature>
<dbReference type="EMBL" id="CAJHJT010000056">
    <property type="protein sequence ID" value="CAD7011594.1"/>
    <property type="molecule type" value="Genomic_DNA"/>
</dbReference>
<feature type="compositionally biased region" description="Acidic residues" evidence="1">
    <location>
        <begin position="284"/>
        <end position="298"/>
    </location>
</feature>
<feature type="chain" id="PRO_5032969098" evidence="2">
    <location>
        <begin position="20"/>
        <end position="701"/>
    </location>
</feature>
<comment type="caution">
    <text evidence="3">The sequence shown here is derived from an EMBL/GenBank/DDBJ whole genome shotgun (WGS) entry which is preliminary data.</text>
</comment>
<feature type="signal peptide" evidence="2">
    <location>
        <begin position="1"/>
        <end position="19"/>
    </location>
</feature>
<evidence type="ECO:0000313" key="3">
    <source>
        <dbReference type="EMBL" id="CAD7011594.1"/>
    </source>
</evidence>
<name>A0A811V9A9_CERCA</name>
<dbReference type="OrthoDB" id="8019386at2759"/>
<evidence type="ECO:0000256" key="1">
    <source>
        <dbReference type="SAM" id="MobiDB-lite"/>
    </source>
</evidence>
<feature type="region of interest" description="Disordered" evidence="1">
    <location>
        <begin position="243"/>
        <end position="306"/>
    </location>
</feature>